<feature type="compositionally biased region" description="Low complexity" evidence="2">
    <location>
        <begin position="122"/>
        <end position="137"/>
    </location>
</feature>
<evidence type="ECO:0000256" key="1">
    <source>
        <dbReference type="SAM" id="Coils"/>
    </source>
</evidence>
<feature type="compositionally biased region" description="Polar residues" evidence="2">
    <location>
        <begin position="104"/>
        <end position="118"/>
    </location>
</feature>
<evidence type="ECO:0000313" key="4">
    <source>
        <dbReference type="Proteomes" id="UP001152795"/>
    </source>
</evidence>
<name>A0A6S7FTP2_PARCT</name>
<dbReference type="OrthoDB" id="5985322at2759"/>
<keyword evidence="1" id="KW-0175">Coiled coil</keyword>
<accession>A0A6S7FTP2</accession>
<gene>
    <name evidence="3" type="ORF">PACLA_8A033028</name>
</gene>
<feature type="compositionally biased region" description="Polar residues" evidence="2">
    <location>
        <begin position="148"/>
        <end position="157"/>
    </location>
</feature>
<dbReference type="Proteomes" id="UP001152795">
    <property type="component" value="Unassembled WGS sequence"/>
</dbReference>
<feature type="coiled-coil region" evidence="1">
    <location>
        <begin position="36"/>
        <end position="63"/>
    </location>
</feature>
<protein>
    <submittedName>
        <fullName evidence="3">Uncharacterized protein</fullName>
    </submittedName>
</protein>
<organism evidence="3 4">
    <name type="scientific">Paramuricea clavata</name>
    <name type="common">Red gorgonian</name>
    <name type="synonym">Violescent sea-whip</name>
    <dbReference type="NCBI Taxonomy" id="317549"/>
    <lineage>
        <taxon>Eukaryota</taxon>
        <taxon>Metazoa</taxon>
        <taxon>Cnidaria</taxon>
        <taxon>Anthozoa</taxon>
        <taxon>Octocorallia</taxon>
        <taxon>Malacalcyonacea</taxon>
        <taxon>Plexauridae</taxon>
        <taxon>Paramuricea</taxon>
    </lineage>
</organism>
<dbReference type="EMBL" id="CACRXK020000172">
    <property type="protein sequence ID" value="CAB3979156.1"/>
    <property type="molecule type" value="Genomic_DNA"/>
</dbReference>
<evidence type="ECO:0000256" key="2">
    <source>
        <dbReference type="SAM" id="MobiDB-lite"/>
    </source>
</evidence>
<comment type="caution">
    <text evidence="3">The sequence shown here is derived from an EMBL/GenBank/DDBJ whole genome shotgun (WGS) entry which is preliminary data.</text>
</comment>
<feature type="region of interest" description="Disordered" evidence="2">
    <location>
        <begin position="100"/>
        <end position="188"/>
    </location>
</feature>
<reference evidence="3" key="1">
    <citation type="submission" date="2020-04" db="EMBL/GenBank/DDBJ databases">
        <authorList>
            <person name="Alioto T."/>
            <person name="Alioto T."/>
            <person name="Gomez Garrido J."/>
        </authorList>
    </citation>
    <scope>NUCLEOTIDE SEQUENCE</scope>
    <source>
        <strain evidence="3">A484AB</strain>
    </source>
</reference>
<dbReference type="AlphaFoldDB" id="A0A6S7FTP2"/>
<evidence type="ECO:0000313" key="3">
    <source>
        <dbReference type="EMBL" id="CAB3979156.1"/>
    </source>
</evidence>
<keyword evidence="4" id="KW-1185">Reference proteome</keyword>
<sequence>MSELLKEAKIGRRNAKATLTRAGKTLRHTLHVQRPAEEVKQSLTKLQEAYEKLITKHEELTKLIEDDAEFETEEAWLADCQEAFMNFEIEGKKHLDEAAKQVSEENITNSQPSASASDAHNENNSDQNENNNLNLEQVLPDNALPVSNDVSTGSQAVATGGEVPTENSTCGFRMEKPKLPNISGDARY</sequence>
<proteinExistence type="predicted"/>